<dbReference type="KEGG" id="nnu:104610060"/>
<keyword evidence="2" id="KW-1185">Reference proteome</keyword>
<proteinExistence type="predicted"/>
<organism evidence="2 3">
    <name type="scientific">Nelumbo nucifera</name>
    <name type="common">Sacred lotus</name>
    <dbReference type="NCBI Taxonomy" id="4432"/>
    <lineage>
        <taxon>Eukaryota</taxon>
        <taxon>Viridiplantae</taxon>
        <taxon>Streptophyta</taxon>
        <taxon>Embryophyta</taxon>
        <taxon>Tracheophyta</taxon>
        <taxon>Spermatophyta</taxon>
        <taxon>Magnoliopsida</taxon>
        <taxon>Proteales</taxon>
        <taxon>Nelumbonaceae</taxon>
        <taxon>Nelumbo</taxon>
    </lineage>
</organism>
<sequence length="107" mass="11487">MSTIVSAVYLHVVDVVVSKLREEFVNEGIDASVLTELQGDLKTGKKIGGGHEASGLYYLDSGGSSVVLQTSLTPLQWHCRLGHPSLKALKRLVPPLSHLSSLQCESC</sequence>
<evidence type="ECO:0000313" key="2">
    <source>
        <dbReference type="Proteomes" id="UP000189703"/>
    </source>
</evidence>
<name>A0A1U8B5T3_NELNU</name>
<reference evidence="3" key="1">
    <citation type="submission" date="2025-08" db="UniProtKB">
        <authorList>
            <consortium name="RefSeq"/>
        </authorList>
    </citation>
    <scope>IDENTIFICATION</scope>
</reference>
<dbReference type="Pfam" id="PF13976">
    <property type="entry name" value="gag_pre-integrs"/>
    <property type="match status" value="1"/>
</dbReference>
<evidence type="ECO:0000259" key="1">
    <source>
        <dbReference type="Pfam" id="PF13976"/>
    </source>
</evidence>
<dbReference type="SUPFAM" id="SSF47396">
    <property type="entry name" value="Transcription factor IIA (TFIIA), alpha-helical domain"/>
    <property type="match status" value="1"/>
</dbReference>
<dbReference type="Gene3D" id="1.10.287.100">
    <property type="match status" value="1"/>
</dbReference>
<dbReference type="AlphaFoldDB" id="A0A1U8B5T3"/>
<dbReference type="Proteomes" id="UP000189703">
    <property type="component" value="Unplaced"/>
</dbReference>
<dbReference type="GeneID" id="104610060"/>
<gene>
    <name evidence="3" type="primary">LOC104610060</name>
</gene>
<dbReference type="RefSeq" id="XP_010274824.1">
    <property type="nucleotide sequence ID" value="XM_010276522.2"/>
</dbReference>
<protein>
    <submittedName>
        <fullName evidence="3">Uncharacterized protein LOC104610060</fullName>
    </submittedName>
</protein>
<accession>A0A1U8B5T3</accession>
<evidence type="ECO:0000313" key="3">
    <source>
        <dbReference type="RefSeq" id="XP_010274824.1"/>
    </source>
</evidence>
<dbReference type="OrthoDB" id="1305140at2759"/>
<dbReference type="InParanoid" id="A0A1U8B5T3"/>
<dbReference type="InterPro" id="IPR025724">
    <property type="entry name" value="GAG-pre-integrase_dom"/>
</dbReference>
<feature type="domain" description="GAG-pre-integrase" evidence="1">
    <location>
        <begin position="55"/>
        <end position="107"/>
    </location>
</feature>